<evidence type="ECO:0000256" key="1">
    <source>
        <dbReference type="ARBA" id="ARBA00004651"/>
    </source>
</evidence>
<dbReference type="InterPro" id="IPR027022">
    <property type="entry name" value="ABC_permease_BceB-typ"/>
</dbReference>
<feature type="transmembrane region" description="Helical" evidence="6">
    <location>
        <begin position="103"/>
        <end position="127"/>
    </location>
</feature>
<dbReference type="PIRSF" id="PIRSF018968">
    <property type="entry name" value="ABC_permease_BceB"/>
    <property type="match status" value="1"/>
</dbReference>
<dbReference type="EMBL" id="CP034248">
    <property type="protein sequence ID" value="AZK47222.1"/>
    <property type="molecule type" value="Genomic_DNA"/>
</dbReference>
<keyword evidence="2 6" id="KW-1003">Cell membrane</keyword>
<dbReference type="OrthoDB" id="1937696at2"/>
<dbReference type="AlphaFoldDB" id="A0A3S8RWG0"/>
<accession>A0A3S8RWG0</accession>
<evidence type="ECO:0000256" key="4">
    <source>
        <dbReference type="ARBA" id="ARBA00022989"/>
    </source>
</evidence>
<dbReference type="GO" id="GO:0005886">
    <property type="term" value="C:plasma membrane"/>
    <property type="evidence" value="ECO:0007669"/>
    <property type="project" value="UniProtKB-SubCell"/>
</dbReference>
<organism evidence="8 9">
    <name type="scientific">Paenibacillus lentus</name>
    <dbReference type="NCBI Taxonomy" id="1338368"/>
    <lineage>
        <taxon>Bacteria</taxon>
        <taxon>Bacillati</taxon>
        <taxon>Bacillota</taxon>
        <taxon>Bacilli</taxon>
        <taxon>Bacillales</taxon>
        <taxon>Paenibacillaceae</taxon>
        <taxon>Paenibacillus</taxon>
    </lineage>
</organism>
<evidence type="ECO:0000313" key="9">
    <source>
        <dbReference type="Proteomes" id="UP000273145"/>
    </source>
</evidence>
<feature type="transmembrane region" description="Helical" evidence="6">
    <location>
        <begin position="196"/>
        <end position="214"/>
    </location>
</feature>
<keyword evidence="3 6" id="KW-0812">Transmembrane</keyword>
<gene>
    <name evidence="8" type="ORF">EIM92_14515</name>
</gene>
<dbReference type="Pfam" id="PF02687">
    <property type="entry name" value="FtsX"/>
    <property type="match status" value="1"/>
</dbReference>
<dbReference type="RefSeq" id="WP_125083258.1">
    <property type="nucleotide sequence ID" value="NZ_CP034248.1"/>
</dbReference>
<dbReference type="InterPro" id="IPR003838">
    <property type="entry name" value="ABC3_permease_C"/>
</dbReference>
<feature type="transmembrane region" description="Helical" evidence="6">
    <location>
        <begin position="21"/>
        <end position="44"/>
    </location>
</feature>
<evidence type="ECO:0000256" key="3">
    <source>
        <dbReference type="ARBA" id="ARBA00022692"/>
    </source>
</evidence>
<feature type="transmembrane region" description="Helical" evidence="6">
    <location>
        <begin position="226"/>
        <end position="249"/>
    </location>
</feature>
<evidence type="ECO:0000256" key="5">
    <source>
        <dbReference type="ARBA" id="ARBA00023136"/>
    </source>
</evidence>
<protein>
    <submittedName>
        <fullName evidence="8">ABC transporter permease</fullName>
    </submittedName>
</protein>
<dbReference type="InterPro" id="IPR052536">
    <property type="entry name" value="ABC-4_Integral_Memb_Prot"/>
</dbReference>
<feature type="transmembrane region" description="Helical" evidence="6">
    <location>
        <begin position="613"/>
        <end position="637"/>
    </location>
</feature>
<evidence type="ECO:0000256" key="6">
    <source>
        <dbReference type="PIRNR" id="PIRNR018968"/>
    </source>
</evidence>
<feature type="transmembrane region" description="Helical" evidence="6">
    <location>
        <begin position="585"/>
        <end position="607"/>
    </location>
</feature>
<name>A0A3S8RWG0_9BACL</name>
<keyword evidence="6" id="KW-0813">Transport</keyword>
<keyword evidence="9" id="KW-1185">Reference proteome</keyword>
<keyword evidence="5 6" id="KW-0472">Membrane</keyword>
<dbReference type="KEGG" id="plen:EIM92_14515"/>
<feature type="transmembrane region" description="Helical" evidence="6">
    <location>
        <begin position="526"/>
        <end position="551"/>
    </location>
</feature>
<evidence type="ECO:0000313" key="8">
    <source>
        <dbReference type="EMBL" id="AZK47222.1"/>
    </source>
</evidence>
<feature type="transmembrane region" description="Helical" evidence="6">
    <location>
        <begin position="147"/>
        <end position="175"/>
    </location>
</feature>
<feature type="domain" description="ABC3 transporter permease C-terminal" evidence="7">
    <location>
        <begin position="65"/>
        <end position="171"/>
    </location>
</feature>
<evidence type="ECO:0000259" key="7">
    <source>
        <dbReference type="Pfam" id="PF02687"/>
    </source>
</evidence>
<sequence>MTFRQFAFNHVLRNKRTYAAYYLSSSFSVMIFFLCALFLFHPGIQENMIYDQAVEALQVAEGTVYFFSFFFVIYSVGSFLQSRKRELGILRLHGMTRKQLNRMLFMENMAIGGASMVTGLIAGLVTAKLFLMAGANMLGIDHLKFHISWLAVLLTLGAFAVLFLLISICTSGLIGNNRLIELFQSGQRSAEPPRKSLALSSLAIGLLLLSYYLAATSTALTVVIRMVPVTLMTVMGTYLLYTYFSVYFVEAVRKRRKLFWRRTNIVTVSALAHRMKKNASMLFLVTIISTVTFCAIGVFASIHRLSHEFRQDYLAAVGYVSKVNNPTERAHLQEITRELTARGLTYEVISLPIKIVDVLEGSSGKGKLQRIPLIAFSDYERLIAAAGIPVEDEPLAGRNALIMLGSQRERPLLKERQLVSYTIPGTDLNLVETGITSHIPIPEYLTLELGGRMEGKFSGLVVSDEWMRQLPAVTEEDWYFGFYLDALEESEGIGSALTQNGKVIYEANEPYAMTVSGTLFAVQTSIYSTMLFIALLVGTVFFIAAGSFLYFRLYADLEYDRRQYATMSKIGVTWKEINTMVTRQIGLLFFVPIGMAMIHSLFAFIALQSYFNFSIAVEAGFILVSFFIVQVIYFYFIRRRYLRNVRKAIL</sequence>
<keyword evidence="4 6" id="KW-1133">Transmembrane helix</keyword>
<proteinExistence type="inferred from homology"/>
<feature type="transmembrane region" description="Helical" evidence="6">
    <location>
        <begin position="281"/>
        <end position="302"/>
    </location>
</feature>
<comment type="subcellular location">
    <subcellularLocation>
        <location evidence="1 6">Cell membrane</location>
        <topology evidence="1 6">Multi-pass membrane protein</topology>
    </subcellularLocation>
</comment>
<dbReference type="GO" id="GO:0055085">
    <property type="term" value="P:transmembrane transport"/>
    <property type="evidence" value="ECO:0007669"/>
    <property type="project" value="UniProtKB-UniRule"/>
</dbReference>
<reference evidence="8 9" key="1">
    <citation type="submission" date="2018-11" db="EMBL/GenBank/DDBJ databases">
        <title>Genome sequencing of Paenibacillus lentus DSM25539(T).</title>
        <authorList>
            <person name="Kook J.-K."/>
            <person name="Park S.-N."/>
            <person name="Lim Y.K."/>
        </authorList>
    </citation>
    <scope>NUCLEOTIDE SEQUENCE [LARGE SCALE GENOMIC DNA]</scope>
    <source>
        <strain evidence="8 9">DSM 25539</strain>
    </source>
</reference>
<comment type="similarity">
    <text evidence="6">Belongs to the ABC-4 integral membrane protein family.</text>
</comment>
<dbReference type="PANTHER" id="PTHR46795:SF2">
    <property type="entry name" value="ABC TRANSPORTER, PERMEASE PROTEIN"/>
    <property type="match status" value="1"/>
</dbReference>
<evidence type="ECO:0000256" key="2">
    <source>
        <dbReference type="ARBA" id="ARBA00022475"/>
    </source>
</evidence>
<dbReference type="PANTHER" id="PTHR46795">
    <property type="entry name" value="ABC TRANSPORTER PERMEASE-RELATED-RELATED"/>
    <property type="match status" value="1"/>
</dbReference>
<dbReference type="Proteomes" id="UP000273145">
    <property type="component" value="Chromosome"/>
</dbReference>
<feature type="transmembrane region" description="Helical" evidence="6">
    <location>
        <begin position="64"/>
        <end position="82"/>
    </location>
</feature>